<evidence type="ECO:0000259" key="1">
    <source>
        <dbReference type="Pfam" id="PF13200"/>
    </source>
</evidence>
<sequence length="300" mass="34222">MGEEHDPNPPSIVKAVYLTVTSVSNSDKLSGILKNLEGTEINALIIDIRSNGQNVLFMENEKVKNILNHLHSKGFYLIARIVVFNAGKSWYDPGNKNRWRVVADSSLLALSLGFDEINYDYVRYGSVNEPKSNTPVSERRGVIKSFFEFLREEVGNKTGKPISVDIFGITFLKPSNTIGQALEDAAENFDYVMPMPYPSHWSQGSFGFENPAHHPYDVVYKSLISGWNKTKDNPATRAKLRTWVQAFNLDSHYRYYKYSEEHIRAQINACYDAGCVGWALWNPNNRYDRESLIPKERRSP</sequence>
<proteinExistence type="predicted"/>
<comment type="caution">
    <text evidence="2">The sequence shown here is derived from an EMBL/GenBank/DDBJ whole genome shotgun (WGS) entry which is preliminary data.</text>
</comment>
<dbReference type="EMBL" id="PCXQ01000004">
    <property type="protein sequence ID" value="PJE51156.1"/>
    <property type="molecule type" value="Genomic_DNA"/>
</dbReference>
<dbReference type="InterPro" id="IPR025275">
    <property type="entry name" value="DUF4015"/>
</dbReference>
<evidence type="ECO:0000313" key="2">
    <source>
        <dbReference type="EMBL" id="PJE51156.1"/>
    </source>
</evidence>
<dbReference type="Pfam" id="PF13200">
    <property type="entry name" value="DUF4015"/>
    <property type="match status" value="2"/>
</dbReference>
<reference evidence="2 3" key="1">
    <citation type="submission" date="2017-09" db="EMBL/GenBank/DDBJ databases">
        <title>Depth-based differentiation of microbial function through sediment-hosted aquifers and enrichment of novel symbionts in the deep terrestrial subsurface.</title>
        <authorList>
            <person name="Probst A.J."/>
            <person name="Ladd B."/>
            <person name="Jarett J.K."/>
            <person name="Geller-Mcgrath D.E."/>
            <person name="Sieber C.M."/>
            <person name="Emerson J.B."/>
            <person name="Anantharaman K."/>
            <person name="Thomas B.C."/>
            <person name="Malmstrom R."/>
            <person name="Stieglmeier M."/>
            <person name="Klingl A."/>
            <person name="Woyke T."/>
            <person name="Ryan C.M."/>
            <person name="Banfield J.F."/>
        </authorList>
    </citation>
    <scope>NUCLEOTIDE SEQUENCE [LARGE SCALE GENOMIC DNA]</scope>
    <source>
        <strain evidence="2">CG10_big_fil_rev_8_21_14_0_10_36_16</strain>
    </source>
</reference>
<accession>A0A2J0Q7U5</accession>
<dbReference type="InterPro" id="IPR017853">
    <property type="entry name" value="GH"/>
</dbReference>
<dbReference type="Proteomes" id="UP000228496">
    <property type="component" value="Unassembled WGS sequence"/>
</dbReference>
<dbReference type="AlphaFoldDB" id="A0A2J0Q7U5"/>
<dbReference type="SUPFAM" id="SSF51445">
    <property type="entry name" value="(Trans)glycosidases"/>
    <property type="match status" value="1"/>
</dbReference>
<feature type="domain" description="DUF4015" evidence="1">
    <location>
        <begin position="15"/>
        <end position="85"/>
    </location>
</feature>
<feature type="domain" description="DUF4015" evidence="1">
    <location>
        <begin position="87"/>
        <end position="287"/>
    </location>
</feature>
<organism evidence="2 3">
    <name type="scientific">Candidatus Yanofskybacteria bacterium CG10_big_fil_rev_8_21_14_0_10_36_16</name>
    <dbReference type="NCBI Taxonomy" id="1975096"/>
    <lineage>
        <taxon>Bacteria</taxon>
        <taxon>Candidatus Yanofskyibacteriota</taxon>
    </lineage>
</organism>
<dbReference type="Gene3D" id="3.20.20.80">
    <property type="entry name" value="Glycosidases"/>
    <property type="match status" value="1"/>
</dbReference>
<evidence type="ECO:0000313" key="3">
    <source>
        <dbReference type="Proteomes" id="UP000228496"/>
    </source>
</evidence>
<protein>
    <recommendedName>
        <fullName evidence="1">DUF4015 domain-containing protein</fullName>
    </recommendedName>
</protein>
<gene>
    <name evidence="2" type="ORF">COV29_02690</name>
</gene>
<name>A0A2J0Q7U5_9BACT</name>